<keyword evidence="3" id="KW-1185">Reference proteome</keyword>
<protein>
    <submittedName>
        <fullName evidence="2">HEPN domain-containing protein</fullName>
    </submittedName>
</protein>
<accession>A0A212QYJ1</accession>
<organism evidence="2 3">
    <name type="scientific">Thermoflexus hugenholtzii JAD2</name>
    <dbReference type="NCBI Taxonomy" id="877466"/>
    <lineage>
        <taxon>Bacteria</taxon>
        <taxon>Bacillati</taxon>
        <taxon>Chloroflexota</taxon>
        <taxon>Thermoflexia</taxon>
        <taxon>Thermoflexales</taxon>
        <taxon>Thermoflexaceae</taxon>
        <taxon>Thermoflexus</taxon>
    </lineage>
</organism>
<sequence>MHEAAKPWLDLAYQDLLAAKVLYEEGIYNLVCFHVQQCVEKSLKGLLVALGHPPPRLHSVSELLRLTPPNLFSDLSQNLAIFDDYYIPVRYPDALPGPLPYGLPGEQEARVALELAEVVMKKVLDQLRTL</sequence>
<dbReference type="InterPro" id="IPR007842">
    <property type="entry name" value="HEPN_dom"/>
</dbReference>
<feature type="domain" description="HEPN" evidence="1">
    <location>
        <begin position="9"/>
        <end position="119"/>
    </location>
</feature>
<proteinExistence type="predicted"/>
<dbReference type="SMART" id="SM00748">
    <property type="entry name" value="HEPN"/>
    <property type="match status" value="1"/>
</dbReference>
<evidence type="ECO:0000313" key="2">
    <source>
        <dbReference type="EMBL" id="SNB64785.1"/>
    </source>
</evidence>
<dbReference type="OrthoDB" id="9808176at2"/>
<dbReference type="Pfam" id="PF05168">
    <property type="entry name" value="HEPN"/>
    <property type="match status" value="1"/>
</dbReference>
<dbReference type="RefSeq" id="WP_088571120.1">
    <property type="nucleotide sequence ID" value="NZ_FYEK01000027.1"/>
</dbReference>
<reference evidence="3" key="1">
    <citation type="submission" date="2017-06" db="EMBL/GenBank/DDBJ databases">
        <authorList>
            <person name="Varghese N."/>
            <person name="Submissions S."/>
        </authorList>
    </citation>
    <scope>NUCLEOTIDE SEQUENCE [LARGE SCALE GENOMIC DNA]</scope>
    <source>
        <strain evidence="3">JAD2</strain>
    </source>
</reference>
<evidence type="ECO:0000259" key="1">
    <source>
        <dbReference type="PROSITE" id="PS50910"/>
    </source>
</evidence>
<gene>
    <name evidence="2" type="ORF">SAMN02746019_00008700</name>
</gene>
<dbReference type="InParanoid" id="A0A212QYJ1"/>
<dbReference type="SUPFAM" id="SSF81593">
    <property type="entry name" value="Nucleotidyltransferase substrate binding subunit/domain"/>
    <property type="match status" value="1"/>
</dbReference>
<dbReference type="PROSITE" id="PS50910">
    <property type="entry name" value="HEPN"/>
    <property type="match status" value="1"/>
</dbReference>
<dbReference type="AlphaFoldDB" id="A0A212QYJ1"/>
<name>A0A212QYJ1_9CHLR</name>
<evidence type="ECO:0000313" key="3">
    <source>
        <dbReference type="Proteomes" id="UP000197025"/>
    </source>
</evidence>
<dbReference type="Proteomes" id="UP000197025">
    <property type="component" value="Unassembled WGS sequence"/>
</dbReference>
<dbReference type="Gene3D" id="1.20.120.330">
    <property type="entry name" value="Nucleotidyltransferases domain 2"/>
    <property type="match status" value="1"/>
</dbReference>
<dbReference type="EMBL" id="FYEK01000027">
    <property type="protein sequence ID" value="SNB64785.1"/>
    <property type="molecule type" value="Genomic_DNA"/>
</dbReference>